<evidence type="ECO:0000313" key="8">
    <source>
        <dbReference type="Proteomes" id="UP000537522"/>
    </source>
</evidence>
<dbReference type="InterPro" id="IPR000483">
    <property type="entry name" value="Cys-rich_flank_reg_C"/>
</dbReference>
<feature type="domain" description="LRRCT" evidence="6">
    <location>
        <begin position="178"/>
        <end position="230"/>
    </location>
</feature>
<comment type="caution">
    <text evidence="7">The sequence shown here is derived from an EMBL/GenBank/DDBJ whole genome shotgun (WGS) entry which is preliminary data.</text>
</comment>
<dbReference type="GO" id="GO:0005886">
    <property type="term" value="C:plasma membrane"/>
    <property type="evidence" value="ECO:0007669"/>
    <property type="project" value="TreeGrafter"/>
</dbReference>
<dbReference type="InterPro" id="IPR001611">
    <property type="entry name" value="Leu-rich_rpt"/>
</dbReference>
<evidence type="ECO:0000256" key="3">
    <source>
        <dbReference type="ARBA" id="ARBA00022737"/>
    </source>
</evidence>
<feature type="chain" id="PRO_5029586777" evidence="5">
    <location>
        <begin position="23"/>
        <end position="378"/>
    </location>
</feature>
<evidence type="ECO:0000256" key="1">
    <source>
        <dbReference type="ARBA" id="ARBA00022614"/>
    </source>
</evidence>
<evidence type="ECO:0000259" key="6">
    <source>
        <dbReference type="SMART" id="SM00082"/>
    </source>
</evidence>
<reference evidence="7 8" key="1">
    <citation type="submission" date="2019-09" db="EMBL/GenBank/DDBJ databases">
        <title>Bird 10,000 Genomes (B10K) Project - Family phase.</title>
        <authorList>
            <person name="Zhang G."/>
        </authorList>
    </citation>
    <scope>NUCLEOTIDE SEQUENCE [LARGE SCALE GENOMIC DNA]</scope>
    <source>
        <strain evidence="7">B10K-DU-011-36</strain>
        <tissue evidence="7">Muscle</tissue>
    </source>
</reference>
<dbReference type="Pfam" id="PF13855">
    <property type="entry name" value="LRR_8"/>
    <property type="match status" value="1"/>
</dbReference>
<organism evidence="7 8">
    <name type="scientific">Chauna torquata</name>
    <name type="common">Southern screamer</name>
    <dbReference type="NCBI Taxonomy" id="30388"/>
    <lineage>
        <taxon>Eukaryota</taxon>
        <taxon>Metazoa</taxon>
        <taxon>Chordata</taxon>
        <taxon>Craniata</taxon>
        <taxon>Vertebrata</taxon>
        <taxon>Euteleostomi</taxon>
        <taxon>Archelosauria</taxon>
        <taxon>Archosauria</taxon>
        <taxon>Dinosauria</taxon>
        <taxon>Saurischia</taxon>
        <taxon>Theropoda</taxon>
        <taxon>Coelurosauria</taxon>
        <taxon>Aves</taxon>
        <taxon>Neognathae</taxon>
        <taxon>Galloanserae</taxon>
        <taxon>Anseriformes</taxon>
        <taxon>Anhimidae</taxon>
        <taxon>Chauna</taxon>
    </lineage>
</organism>
<dbReference type="PANTHER" id="PTHR31450">
    <property type="entry name" value="LEUCINE-RICH REPEAT-CONTAINING PROTEIN 19 LRRC19 FAMILY MEMBER"/>
    <property type="match status" value="1"/>
</dbReference>
<feature type="non-terminal residue" evidence="7">
    <location>
        <position position="1"/>
    </location>
</feature>
<evidence type="ECO:0000313" key="7">
    <source>
        <dbReference type="EMBL" id="NXK54184.1"/>
    </source>
</evidence>
<protein>
    <submittedName>
        <fullName evidence="7">LRC19 protein</fullName>
    </submittedName>
</protein>
<dbReference type="InterPro" id="IPR003591">
    <property type="entry name" value="Leu-rich_rpt_typical-subtyp"/>
</dbReference>
<feature type="non-terminal residue" evidence="7">
    <location>
        <position position="378"/>
    </location>
</feature>
<keyword evidence="8" id="KW-1185">Reference proteome</keyword>
<dbReference type="SUPFAM" id="SSF52058">
    <property type="entry name" value="L domain-like"/>
    <property type="match status" value="1"/>
</dbReference>
<dbReference type="InterPro" id="IPR032675">
    <property type="entry name" value="LRR_dom_sf"/>
</dbReference>
<dbReference type="AlphaFoldDB" id="A0A7L0KB26"/>
<dbReference type="SMART" id="SM00369">
    <property type="entry name" value="LRR_TYP"/>
    <property type="match status" value="4"/>
</dbReference>
<keyword evidence="2 5" id="KW-0732">Signal</keyword>
<evidence type="ECO:0000256" key="5">
    <source>
        <dbReference type="SAM" id="SignalP"/>
    </source>
</evidence>
<accession>A0A7L0KB26</accession>
<dbReference type="PANTHER" id="PTHR31450:SF4">
    <property type="entry name" value="LEUCINE-RICH REPEAT-CONTAINING PROTEIN 19"/>
    <property type="match status" value="1"/>
</dbReference>
<dbReference type="SMART" id="SM00365">
    <property type="entry name" value="LRR_SD22"/>
    <property type="match status" value="3"/>
</dbReference>
<proteinExistence type="predicted"/>
<keyword evidence="4" id="KW-0472">Membrane</keyword>
<sequence>LNMKFSWLMIWAGTLFLNPVTADCNTTSQAVTCEESGKNLSSIPTDLLQNVTKLSLKNNKITLKDNDKEILPRLTNLTELYLNENMITVLCNNSFYNLTKLIILDISNNHISTVHQAAFAGLNQLSVLNLSYNRITQLDSDVFSSLKSLRVLNLHNNFLKSFHIKSSFKLSTITLAGNPWICSCGLLDLQIWLTASNMTTENENNTTCTLPNTKEKRSIKNATIQPADCETEKASLEITITSTSVIKRRSIAILTALTPNNVTGNNGTHAEFPLPGKSWTFLVGVLGFVLSTTFLIFTAIKCPTWYHYLISYSHRRLEENDPEMSVQEFSAGMSSSPTVSDTNNEDPIVIFEKTNGFEPGEDGFIEDKYIDSYVTEES</sequence>
<name>A0A7L0KB26_CHATO</name>
<dbReference type="PROSITE" id="PS51450">
    <property type="entry name" value="LRR"/>
    <property type="match status" value="2"/>
</dbReference>
<dbReference type="SMART" id="SM00082">
    <property type="entry name" value="LRRCT"/>
    <property type="match status" value="1"/>
</dbReference>
<dbReference type="GO" id="GO:1901224">
    <property type="term" value="P:positive regulation of non-canonical NF-kappaB signal transduction"/>
    <property type="evidence" value="ECO:0007669"/>
    <property type="project" value="TreeGrafter"/>
</dbReference>
<evidence type="ECO:0000256" key="2">
    <source>
        <dbReference type="ARBA" id="ARBA00022729"/>
    </source>
</evidence>
<dbReference type="Gene3D" id="3.80.10.10">
    <property type="entry name" value="Ribonuclease Inhibitor"/>
    <property type="match status" value="1"/>
</dbReference>
<gene>
    <name evidence="7" type="primary">Lrrc19</name>
    <name evidence="7" type="ORF">CHATOR_R02333</name>
</gene>
<dbReference type="Pfam" id="PF15176">
    <property type="entry name" value="LRR19-TM"/>
    <property type="match status" value="1"/>
</dbReference>
<keyword evidence="4" id="KW-1133">Transmembrane helix</keyword>
<feature type="signal peptide" evidence="5">
    <location>
        <begin position="1"/>
        <end position="22"/>
    </location>
</feature>
<dbReference type="Proteomes" id="UP000537522">
    <property type="component" value="Unassembled WGS sequence"/>
</dbReference>
<dbReference type="EMBL" id="VXAL01015854">
    <property type="protein sequence ID" value="NXK54184.1"/>
    <property type="molecule type" value="Genomic_DNA"/>
</dbReference>
<keyword evidence="1" id="KW-0433">Leucine-rich repeat</keyword>
<dbReference type="GO" id="GO:0038023">
    <property type="term" value="F:signaling receptor activity"/>
    <property type="evidence" value="ECO:0007669"/>
    <property type="project" value="TreeGrafter"/>
</dbReference>
<feature type="transmembrane region" description="Helical" evidence="4">
    <location>
        <begin position="279"/>
        <end position="300"/>
    </location>
</feature>
<keyword evidence="4" id="KW-0812">Transmembrane</keyword>
<keyword evidence="3" id="KW-0677">Repeat</keyword>
<evidence type="ECO:0000256" key="4">
    <source>
        <dbReference type="SAM" id="Phobius"/>
    </source>
</evidence>